<feature type="domain" description="Probable ATP-binding protein BrxC winged helix-turn-helix" evidence="2">
    <location>
        <begin position="746"/>
        <end position="863"/>
    </location>
</feature>
<name>A0A174A075_9ACTN</name>
<reference evidence="5 6" key="1">
    <citation type="submission" date="2015-09" db="EMBL/GenBank/DDBJ databases">
        <authorList>
            <consortium name="Pathogen Informatics"/>
        </authorList>
    </citation>
    <scope>NUCLEOTIDE SEQUENCE [LARGE SCALE GENOMIC DNA]</scope>
    <source>
        <strain evidence="5 6">2789STDY5608823</strain>
    </source>
</reference>
<evidence type="ECO:0000313" key="6">
    <source>
        <dbReference type="Proteomes" id="UP000095468"/>
    </source>
</evidence>
<protein>
    <recommendedName>
        <fullName evidence="7">BREX system P-loop protein BrxC</fullName>
    </recommendedName>
</protein>
<dbReference type="Pfam" id="PF25796">
    <property type="entry name" value="BREX_BrxC_4th"/>
    <property type="match status" value="1"/>
</dbReference>
<dbReference type="Pfam" id="PF25791">
    <property type="entry name" value="WHD_BREX_BrxC"/>
    <property type="match status" value="1"/>
</dbReference>
<dbReference type="SUPFAM" id="SSF52540">
    <property type="entry name" value="P-loop containing nucleoside triphosphate hydrolases"/>
    <property type="match status" value="1"/>
</dbReference>
<evidence type="ECO:0008006" key="7">
    <source>
        <dbReference type="Google" id="ProtNLM"/>
    </source>
</evidence>
<evidence type="ECO:0000259" key="4">
    <source>
        <dbReference type="Pfam" id="PF25796"/>
    </source>
</evidence>
<gene>
    <name evidence="5" type="ORF">ERS852381_00711</name>
</gene>
<dbReference type="Proteomes" id="UP000095468">
    <property type="component" value="Unassembled WGS sequence"/>
</dbReference>
<sequence>MDNTIIRDLFAKDINRSINGVVKVQDSKDGSIRQELDEYVVTRELQRHFATFFKAYGDAIDVRTDKIGVWISGFFGSGKSHFLKMLSYLLENRQIGGKSAIRYFDGKIVDPMVEAAMERACSVPTQAILFNIDSKAGQWKQGDTAPTALLRGFERMFYEARGFYGEDLKLAKLEDHIDSLGKTQEFREAFERVNGESWLQTRDTYSYFEDDVVEVLQSVLGMSEKAAWNWLEGSEDEVLAPDVFAKKVKDYVDAQAAAHGGNYRLLFMVDEVGQFITNDRDPSLMLSLQTIVEELGAACGGRVWVMVTSQEAIDNLSLPVGNDFSKIQGRFNTRLSLSSSSVDEVIQRRVLEKTAPAADMLAQVYEQDAAVLKNNFTFEGGSRSDLAGFANSKDFVASYPFVGYQFKLLPDVMTEVRKHGVKAKHMSTGERSMLSAFQESAQAIQHDQTGALVPFWRFFDTISKDLEHGIIQVVVCAERAAENAEGLESYDVRVLKLLYSIRYIGYVKATVENISILMIDSLDVDKRALKDRVKESLARLERESYVARQGDTYSFLTDEEQEIAQEIARTPIDNAKVIEYIKKCLFESIYTARKLNRGANDFPFDRYVDGSIHGTSMGGMELSVVTMASDLGRSDDAELALKSVDKAIVALSDEVDYWAPLVNAAKIRMYAQTRNLQELPPSTRQIVEAKMREKDFNEKEADALLAEAVLHARCAVNGRMIEIRAAKPAQVFEQVLAQLCDVVFEKADYIGAPVTSDSDIRSTLVGNVQVGLAGMDAGNTRALKEVEDYLKVQHQRHLDTAMGDIQRQYQQKPFGWREVDIANVVAQLVVEQRAQVLFGGQTVQTNDSRMVALLRKDADKAQVRLRMRMSDRLLRATGELMCDLFDLKTVPSNEDKLVAELKERLEGLREACLAMARDYYTGIKPAYPYPGEDECEKMRSEVADVLKDQNEAEAFLTTFTKHEERLLDAKEDFDKVVEFFESNQRTAFDHARDFLNRTEGIEYASDDIPGAVENVATVREILKNPKPYGRIKNLQPLMDPVEDDMKKLLGIRRNEFLCRIESDLQDLRAQAESQKGFVNQAKDAIADAGTKYESFKNRAHSAQSLNELSVVATNWGDWLSAAANEMYDAVDEARVRMDNERRTTEVMSTGEVVKKVSNKGAAPSAPVPAPKPQRKIKTVRRADLAKPSRLLSAEDVERYVDELRSRLMQALSANDEIRIN</sequence>
<accession>A0A174A075</accession>
<evidence type="ECO:0000259" key="3">
    <source>
        <dbReference type="Pfam" id="PF25792"/>
    </source>
</evidence>
<dbReference type="AlphaFoldDB" id="A0A174A075"/>
<evidence type="ECO:0000313" key="5">
    <source>
        <dbReference type="EMBL" id="CUN81543.1"/>
    </source>
</evidence>
<feature type="domain" description="Probable ATP-binding protein BrxC alpha-helical" evidence="3">
    <location>
        <begin position="874"/>
        <end position="999"/>
    </location>
</feature>
<dbReference type="EMBL" id="CYYP01000004">
    <property type="protein sequence ID" value="CUN81543.1"/>
    <property type="molecule type" value="Genomic_DNA"/>
</dbReference>
<dbReference type="InterPro" id="IPR047679">
    <property type="entry name" value="BREX_BrxC"/>
</dbReference>
<evidence type="ECO:0000256" key="1">
    <source>
        <dbReference type="SAM" id="MobiDB-lite"/>
    </source>
</evidence>
<dbReference type="InterPro" id="IPR058038">
    <property type="entry name" value="BREX_BrxC_wHTH"/>
</dbReference>
<evidence type="ECO:0000259" key="2">
    <source>
        <dbReference type="Pfam" id="PF25791"/>
    </source>
</evidence>
<dbReference type="InterPro" id="IPR058037">
    <property type="entry name" value="BREX_BrxC_helical"/>
</dbReference>
<proteinExistence type="predicted"/>
<dbReference type="Pfam" id="PF25792">
    <property type="entry name" value="BREX_BrxC_helical"/>
    <property type="match status" value="1"/>
</dbReference>
<dbReference type="InterPro" id="IPR027417">
    <property type="entry name" value="P-loop_NTPase"/>
</dbReference>
<dbReference type="RefSeq" id="WP_055285846.1">
    <property type="nucleotide sequence ID" value="NZ_CYYP01000004.1"/>
</dbReference>
<organism evidence="5 6">
    <name type="scientific">Collinsella aerofaciens</name>
    <dbReference type="NCBI Taxonomy" id="74426"/>
    <lineage>
        <taxon>Bacteria</taxon>
        <taxon>Bacillati</taxon>
        <taxon>Actinomycetota</taxon>
        <taxon>Coriobacteriia</taxon>
        <taxon>Coriobacteriales</taxon>
        <taxon>Coriobacteriaceae</taxon>
        <taxon>Collinsella</taxon>
    </lineage>
</organism>
<feature type="domain" description="Probable ATP-binding protein BrxC 4th six-stranded beta-sheet" evidence="4">
    <location>
        <begin position="570"/>
        <end position="739"/>
    </location>
</feature>
<dbReference type="NCBIfam" id="NF033441">
    <property type="entry name" value="BREX_BrxC"/>
    <property type="match status" value="1"/>
</dbReference>
<feature type="region of interest" description="Disordered" evidence="1">
    <location>
        <begin position="1157"/>
        <end position="1177"/>
    </location>
</feature>
<dbReference type="InterPro" id="IPR058036">
    <property type="entry name" value="BREX_BrxC_4th"/>
</dbReference>